<gene>
    <name evidence="1" type="ORF">DX873_16960</name>
</gene>
<proteinExistence type="predicted"/>
<protein>
    <recommendedName>
        <fullName evidence="3">DUF4878 domain-containing protein</fullName>
    </recommendedName>
</protein>
<accession>A0A371JLG9</accession>
<evidence type="ECO:0000313" key="1">
    <source>
        <dbReference type="EMBL" id="RDY57845.1"/>
    </source>
</evidence>
<evidence type="ECO:0008006" key="3">
    <source>
        <dbReference type="Google" id="ProtNLM"/>
    </source>
</evidence>
<name>A0A371JLG9_9FLAO</name>
<reference evidence="1 2" key="1">
    <citation type="submission" date="2018-08" db="EMBL/GenBank/DDBJ databases">
        <title>Muricauda nanhaiensis sp. nov., isolated from seawater of the South China Sea.</title>
        <authorList>
            <person name="Dang Y."/>
        </authorList>
    </citation>
    <scope>NUCLEOTIDE SEQUENCE [LARGE SCALE GENOMIC DNA]</scope>
    <source>
        <strain evidence="1 2">SM1704</strain>
    </source>
</reference>
<dbReference type="RefSeq" id="WP_116185689.1">
    <property type="nucleotide sequence ID" value="NZ_QTJX01000006.1"/>
</dbReference>
<keyword evidence="2" id="KW-1185">Reference proteome</keyword>
<dbReference type="AlphaFoldDB" id="A0A371JLG9"/>
<dbReference type="PROSITE" id="PS51257">
    <property type="entry name" value="PROKAR_LIPOPROTEIN"/>
    <property type="match status" value="1"/>
</dbReference>
<evidence type="ECO:0000313" key="2">
    <source>
        <dbReference type="Proteomes" id="UP000261828"/>
    </source>
</evidence>
<dbReference type="OrthoDB" id="1449606at2"/>
<comment type="caution">
    <text evidence="1">The sequence shown here is derived from an EMBL/GenBank/DDBJ whole genome shotgun (WGS) entry which is preliminary data.</text>
</comment>
<dbReference type="EMBL" id="QTJX01000006">
    <property type="protein sequence ID" value="RDY57845.1"/>
    <property type="molecule type" value="Genomic_DNA"/>
</dbReference>
<dbReference type="Proteomes" id="UP000261828">
    <property type="component" value="Unassembled WGS sequence"/>
</dbReference>
<sequence length="121" mass="13888">MKNQLMCLFITVFFSCSEHHTTPSEVAQVVVESFYKKNNDALKKHTTNESFESFLSIQGFITDSENKASDFAVIEEIAEGDIAWVKFTTSYEDKPETFKLVLVDGHWKVTEKGLREKPPFE</sequence>
<organism evidence="1 2">
    <name type="scientific">Flagellimonas nanhaiensis</name>
    <dbReference type="NCBI Taxonomy" id="2292706"/>
    <lineage>
        <taxon>Bacteria</taxon>
        <taxon>Pseudomonadati</taxon>
        <taxon>Bacteroidota</taxon>
        <taxon>Flavobacteriia</taxon>
        <taxon>Flavobacteriales</taxon>
        <taxon>Flavobacteriaceae</taxon>
        <taxon>Flagellimonas</taxon>
    </lineage>
</organism>